<evidence type="ECO:0000256" key="1">
    <source>
        <dbReference type="ARBA" id="ARBA00004236"/>
    </source>
</evidence>
<dbReference type="InterPro" id="IPR003591">
    <property type="entry name" value="Leu-rich_rpt_typical-subtyp"/>
</dbReference>
<dbReference type="InterPro" id="IPR001611">
    <property type="entry name" value="Leu-rich_rpt"/>
</dbReference>
<evidence type="ECO:0000256" key="7">
    <source>
        <dbReference type="ARBA" id="ARBA00022989"/>
    </source>
</evidence>
<keyword evidence="3" id="KW-0433">Leucine-rich repeat</keyword>
<dbReference type="Proteomes" id="UP001224775">
    <property type="component" value="Unassembled WGS sequence"/>
</dbReference>
<evidence type="ECO:0000313" key="13">
    <source>
        <dbReference type="EMBL" id="KAK1746250.1"/>
    </source>
</evidence>
<keyword evidence="6" id="KW-0677">Repeat</keyword>
<keyword evidence="5" id="KW-0732">Signal</keyword>
<name>A0AAD9DHT1_9STRA</name>
<sequence length="808" mass="88432">MLNVFLHGCGQSTKLESLDVSKTKFNSFDGVNLYFTQLKEVYAARCGLTGSFPPALLDISRLERLDLSFNQMMGELPADIGIFFSKMQVLFLHDNQFSGMLPDSLDNMTELKYVQLDSNKFSGRVPSFYNARGILGIDIRNQKAMGGGLTGSIPSNFLQSADGTIIQYINLSSNHISGELPASLARIPAATMDFSDNEIEAVHPDLCGTDCALILCAPTTYSASGRQPSPMENCSPCPNAIHWGATSCSTVPVSLPSNTIGIVTDDVNEDEDDDEEDDDEDNYDGVVNNNPVAYTRNDLGILKTLYEECGGDQWKNNQNWSGDDFCSFWGITCVPTSSETLVLDGNDIEMDFTSIGSALSLETLSLAFTAISNVDGINQAPSLRKLDIANNKFGSIPLQIFQISTLHELYLGPNSFNLSPIPDSIGDLTELRLLEYTDTTSALKNLVSLNLEEALQELSFLNLAGNYFDGELPSFRASTKLRRVDLSNNAFIGAIPSDFMESVNSDFFEYLDLKGNDLVGIAPGILSRLQKFDISDNFITGLDSDLCNDSVVAIAQDSELNPCVACSGAAYFGQTMCSDEIHSWDEEKDATETSFQPQVASSMEDEMDALIDFYESCAGTYWPVQLSLKEHTGQTMKVGRPEITAFANGTASSAIQRQAPGFDFNLLEKSQSLKELNLDATGISSIEGIHHSPSLEAISLRFNKLQQITELSMVSTLKSIRVSHNQLFTLPSFDNLQNLQTIIADNNNIVVALMGFPSLLISTTWIYQITQYRRAVPSSASLHIDLAENQIDSLPVELATKVNGTMEM</sequence>
<dbReference type="Pfam" id="PF00560">
    <property type="entry name" value="LRR_1"/>
    <property type="match status" value="5"/>
</dbReference>
<comment type="caution">
    <text evidence="13">The sequence shown here is derived from an EMBL/GenBank/DDBJ whole genome shotgun (WGS) entry which is preliminary data.</text>
</comment>
<organism evidence="13 14">
    <name type="scientific">Skeletonema marinoi</name>
    <dbReference type="NCBI Taxonomy" id="267567"/>
    <lineage>
        <taxon>Eukaryota</taxon>
        <taxon>Sar</taxon>
        <taxon>Stramenopiles</taxon>
        <taxon>Ochrophyta</taxon>
        <taxon>Bacillariophyta</taxon>
        <taxon>Coscinodiscophyceae</taxon>
        <taxon>Thalassiosirophycidae</taxon>
        <taxon>Thalassiosirales</taxon>
        <taxon>Skeletonemataceae</taxon>
        <taxon>Skeletonema</taxon>
        <taxon>Skeletonema marinoi-dohrnii complex</taxon>
    </lineage>
</organism>
<dbReference type="PANTHER" id="PTHR48052:SF8">
    <property type="entry name" value="LRR RECEPTOR-LIKE SERINE_THREONINE-PROTEIN KINASE FLS2"/>
    <property type="match status" value="1"/>
</dbReference>
<dbReference type="InterPro" id="IPR032675">
    <property type="entry name" value="LRR_dom_sf"/>
</dbReference>
<evidence type="ECO:0000256" key="8">
    <source>
        <dbReference type="ARBA" id="ARBA00023136"/>
    </source>
</evidence>
<comment type="subcellular location">
    <subcellularLocation>
        <location evidence="1">Cell membrane</location>
    </subcellularLocation>
    <subcellularLocation>
        <location evidence="11">Endomembrane system</location>
        <topology evidence="11">Single-pass membrane protein</topology>
    </subcellularLocation>
</comment>
<gene>
    <name evidence="13" type="ORF">QTG54_002857</name>
</gene>
<dbReference type="GO" id="GO:0005886">
    <property type="term" value="C:plasma membrane"/>
    <property type="evidence" value="ECO:0007669"/>
    <property type="project" value="UniProtKB-SubCell"/>
</dbReference>
<keyword evidence="14" id="KW-1185">Reference proteome</keyword>
<proteinExistence type="predicted"/>
<evidence type="ECO:0000256" key="12">
    <source>
        <dbReference type="SAM" id="MobiDB-lite"/>
    </source>
</evidence>
<evidence type="ECO:0000313" key="14">
    <source>
        <dbReference type="Proteomes" id="UP001224775"/>
    </source>
</evidence>
<feature type="compositionally biased region" description="Acidic residues" evidence="12">
    <location>
        <begin position="266"/>
        <end position="283"/>
    </location>
</feature>
<evidence type="ECO:0000256" key="9">
    <source>
        <dbReference type="ARBA" id="ARBA00023170"/>
    </source>
</evidence>
<evidence type="ECO:0000256" key="10">
    <source>
        <dbReference type="ARBA" id="ARBA00023180"/>
    </source>
</evidence>
<dbReference type="AlphaFoldDB" id="A0AAD9DHT1"/>
<evidence type="ECO:0000256" key="11">
    <source>
        <dbReference type="ARBA" id="ARBA00037847"/>
    </source>
</evidence>
<keyword evidence="8" id="KW-0472">Membrane</keyword>
<keyword evidence="7" id="KW-1133">Transmembrane helix</keyword>
<keyword evidence="9" id="KW-0675">Receptor</keyword>
<dbReference type="Gene3D" id="3.80.10.10">
    <property type="entry name" value="Ribonuclease Inhibitor"/>
    <property type="match status" value="3"/>
</dbReference>
<evidence type="ECO:0000256" key="2">
    <source>
        <dbReference type="ARBA" id="ARBA00022475"/>
    </source>
</evidence>
<evidence type="ECO:0000256" key="3">
    <source>
        <dbReference type="ARBA" id="ARBA00022614"/>
    </source>
</evidence>
<dbReference type="GO" id="GO:0012505">
    <property type="term" value="C:endomembrane system"/>
    <property type="evidence" value="ECO:0007669"/>
    <property type="project" value="UniProtKB-SubCell"/>
</dbReference>
<dbReference type="SMART" id="SM00364">
    <property type="entry name" value="LRR_BAC"/>
    <property type="match status" value="3"/>
</dbReference>
<keyword evidence="4" id="KW-0812">Transmembrane</keyword>
<evidence type="ECO:0000256" key="5">
    <source>
        <dbReference type="ARBA" id="ARBA00022729"/>
    </source>
</evidence>
<dbReference type="SUPFAM" id="SSF52058">
    <property type="entry name" value="L domain-like"/>
    <property type="match status" value="2"/>
</dbReference>
<keyword evidence="10" id="KW-0325">Glycoprotein</keyword>
<protein>
    <submittedName>
        <fullName evidence="13">Leucine-rich repeat protein</fullName>
    </submittedName>
</protein>
<feature type="region of interest" description="Disordered" evidence="12">
    <location>
        <begin position="263"/>
        <end position="288"/>
    </location>
</feature>
<keyword evidence="2" id="KW-1003">Cell membrane</keyword>
<dbReference type="SMART" id="SM00369">
    <property type="entry name" value="LRR_TYP"/>
    <property type="match status" value="4"/>
</dbReference>
<dbReference type="EMBL" id="JATAAI010000004">
    <property type="protein sequence ID" value="KAK1746250.1"/>
    <property type="molecule type" value="Genomic_DNA"/>
</dbReference>
<evidence type="ECO:0000256" key="6">
    <source>
        <dbReference type="ARBA" id="ARBA00022737"/>
    </source>
</evidence>
<evidence type="ECO:0000256" key="4">
    <source>
        <dbReference type="ARBA" id="ARBA00022692"/>
    </source>
</evidence>
<accession>A0AAD9DHT1</accession>
<reference evidence="13" key="1">
    <citation type="submission" date="2023-06" db="EMBL/GenBank/DDBJ databases">
        <title>Survivors Of The Sea: Transcriptome response of Skeletonema marinoi to long-term dormancy.</title>
        <authorList>
            <person name="Pinder M.I.M."/>
            <person name="Kourtchenko O."/>
            <person name="Robertson E.K."/>
            <person name="Larsson T."/>
            <person name="Maumus F."/>
            <person name="Osuna-Cruz C.M."/>
            <person name="Vancaester E."/>
            <person name="Stenow R."/>
            <person name="Vandepoele K."/>
            <person name="Ploug H."/>
            <person name="Bruchert V."/>
            <person name="Godhe A."/>
            <person name="Topel M."/>
        </authorList>
    </citation>
    <scope>NUCLEOTIDE SEQUENCE</scope>
    <source>
        <strain evidence="13">R05AC</strain>
    </source>
</reference>
<dbReference type="PANTHER" id="PTHR48052">
    <property type="entry name" value="UNNAMED PRODUCT"/>
    <property type="match status" value="1"/>
</dbReference>